<evidence type="ECO:0000313" key="1">
    <source>
        <dbReference type="EMBL" id="KAJ6967894.1"/>
    </source>
</evidence>
<gene>
    <name evidence="1" type="ORF">NC653_035966</name>
</gene>
<evidence type="ECO:0000313" key="2">
    <source>
        <dbReference type="Proteomes" id="UP001164929"/>
    </source>
</evidence>
<sequence length="69" mass="7875">MENTWRHRLEDNQFEKLSVENDGVLLSVDATKRNGDIVMALEVESWLRKEMNGVIGRCLEDVNANSLQG</sequence>
<proteinExistence type="predicted"/>
<organism evidence="1 2">
    <name type="scientific">Populus alba x Populus x berolinensis</name>
    <dbReference type="NCBI Taxonomy" id="444605"/>
    <lineage>
        <taxon>Eukaryota</taxon>
        <taxon>Viridiplantae</taxon>
        <taxon>Streptophyta</taxon>
        <taxon>Embryophyta</taxon>
        <taxon>Tracheophyta</taxon>
        <taxon>Spermatophyta</taxon>
        <taxon>Magnoliopsida</taxon>
        <taxon>eudicotyledons</taxon>
        <taxon>Gunneridae</taxon>
        <taxon>Pentapetalae</taxon>
        <taxon>rosids</taxon>
        <taxon>fabids</taxon>
        <taxon>Malpighiales</taxon>
        <taxon>Salicaceae</taxon>
        <taxon>Saliceae</taxon>
        <taxon>Populus</taxon>
    </lineage>
</organism>
<name>A0AAD6LJ04_9ROSI</name>
<dbReference type="AlphaFoldDB" id="A0AAD6LJ04"/>
<accession>A0AAD6LJ04</accession>
<comment type="caution">
    <text evidence="1">The sequence shown here is derived from an EMBL/GenBank/DDBJ whole genome shotgun (WGS) entry which is preliminary data.</text>
</comment>
<keyword evidence="2" id="KW-1185">Reference proteome</keyword>
<protein>
    <submittedName>
        <fullName evidence="1">Uncharacterized protein</fullName>
    </submittedName>
</protein>
<reference evidence="1 2" key="1">
    <citation type="journal article" date="2023" name="Mol. Ecol. Resour.">
        <title>Chromosome-level genome assembly of a triploid poplar Populus alba 'Berolinensis'.</title>
        <authorList>
            <person name="Chen S."/>
            <person name="Yu Y."/>
            <person name="Wang X."/>
            <person name="Wang S."/>
            <person name="Zhang T."/>
            <person name="Zhou Y."/>
            <person name="He R."/>
            <person name="Meng N."/>
            <person name="Wang Y."/>
            <person name="Liu W."/>
            <person name="Liu Z."/>
            <person name="Liu J."/>
            <person name="Guo Q."/>
            <person name="Huang H."/>
            <person name="Sederoff R.R."/>
            <person name="Wang G."/>
            <person name="Qu G."/>
            <person name="Chen S."/>
        </authorList>
    </citation>
    <scope>NUCLEOTIDE SEQUENCE [LARGE SCALE GENOMIC DNA]</scope>
    <source>
        <strain evidence="1">SC-2020</strain>
    </source>
</reference>
<dbReference type="Proteomes" id="UP001164929">
    <property type="component" value="Chromosome 16"/>
</dbReference>
<dbReference type="EMBL" id="JAQIZT010000016">
    <property type="protein sequence ID" value="KAJ6967894.1"/>
    <property type="molecule type" value="Genomic_DNA"/>
</dbReference>